<comment type="caution">
    <text evidence="1">The sequence shown here is derived from an EMBL/GenBank/DDBJ whole genome shotgun (WGS) entry which is preliminary data.</text>
</comment>
<dbReference type="Proteomes" id="UP000663865">
    <property type="component" value="Unassembled WGS sequence"/>
</dbReference>
<dbReference type="InterPro" id="IPR011044">
    <property type="entry name" value="Quino_amine_DH_bsu"/>
</dbReference>
<dbReference type="AlphaFoldDB" id="A0A818X7R3"/>
<reference evidence="1" key="1">
    <citation type="submission" date="2021-02" db="EMBL/GenBank/DDBJ databases">
        <authorList>
            <person name="Nowell W R."/>
        </authorList>
    </citation>
    <scope>NUCLEOTIDE SEQUENCE</scope>
</reference>
<name>A0A818X7R3_9BILA</name>
<organism evidence="1 2">
    <name type="scientific">Rotaria socialis</name>
    <dbReference type="NCBI Taxonomy" id="392032"/>
    <lineage>
        <taxon>Eukaryota</taxon>
        <taxon>Metazoa</taxon>
        <taxon>Spiralia</taxon>
        <taxon>Gnathifera</taxon>
        <taxon>Rotifera</taxon>
        <taxon>Eurotatoria</taxon>
        <taxon>Bdelloidea</taxon>
        <taxon>Philodinida</taxon>
        <taxon>Philodinidae</taxon>
        <taxon>Rotaria</taxon>
    </lineage>
</organism>
<dbReference type="PROSITE" id="PS51257">
    <property type="entry name" value="PROKAR_LIPOPROTEIN"/>
    <property type="match status" value="1"/>
</dbReference>
<evidence type="ECO:0000313" key="2">
    <source>
        <dbReference type="Proteomes" id="UP000663865"/>
    </source>
</evidence>
<proteinExistence type="predicted"/>
<sequence length="322" mass="36673">MNKQSFKFMAYEIFILLSTISFVSSFSCRLFGIDQTTLDTKFIEFYNTSSHRHVLDLGGSVFQSPSATVKLDNRTYLSTYNTFDSKAIPYFFLLMIDVKTKSIKLNVSLIEKNDYAGFYHIGVTHENGNIYGIRESFKSPLSLEVANINQTTGLMKSIGIYPAGSFSIIIAFASKRRLYYNVIDSTLYGINIDTGKLEVHSQIPGDYSIYALDYDSAKDRLIALVYPAGLNDGVWYLVEVIMKAKGELEFDRIGKSEIPFEKYFWSTNYALDAEKRLWVTLWGTTDNKKNYFFVFNIDNGKIVEQMATNLTELSNLACFDSI</sequence>
<accession>A0A818X7R3</accession>
<evidence type="ECO:0000313" key="1">
    <source>
        <dbReference type="EMBL" id="CAF3733336.1"/>
    </source>
</evidence>
<dbReference type="SUPFAM" id="SSF50969">
    <property type="entry name" value="YVTN repeat-like/Quinoprotein amine dehydrogenase"/>
    <property type="match status" value="1"/>
</dbReference>
<dbReference type="EMBL" id="CAJNYV010005266">
    <property type="protein sequence ID" value="CAF3733336.1"/>
    <property type="molecule type" value="Genomic_DNA"/>
</dbReference>
<gene>
    <name evidence="1" type="ORF">KIK155_LOCUS28699</name>
</gene>
<protein>
    <submittedName>
        <fullName evidence="1">Uncharacterized protein</fullName>
    </submittedName>
</protein>